<reference evidence="1" key="2">
    <citation type="submission" date="2020-09" db="EMBL/GenBank/DDBJ databases">
        <authorList>
            <person name="Sun Q."/>
            <person name="Kim S."/>
        </authorList>
    </citation>
    <scope>NUCLEOTIDE SEQUENCE</scope>
    <source>
        <strain evidence="1">KCTC 12870</strain>
    </source>
</reference>
<dbReference type="InterPro" id="IPR011051">
    <property type="entry name" value="RmlC_Cupin_sf"/>
</dbReference>
<keyword evidence="1" id="KW-0413">Isomerase</keyword>
<dbReference type="SUPFAM" id="SSF51182">
    <property type="entry name" value="RmlC-like cupins"/>
    <property type="match status" value="1"/>
</dbReference>
<dbReference type="EMBL" id="BMXG01000006">
    <property type="protein sequence ID" value="GHB97870.1"/>
    <property type="molecule type" value="Genomic_DNA"/>
</dbReference>
<keyword evidence="2" id="KW-1185">Reference proteome</keyword>
<sequence>MSTPIISIPSIPLRLTANRVWRSYRGGKLLDEMSDVAEPKDAHYPEDWIGSAVEAINPIEHRTPREGVAMVSAADGMTSISQLFEEHAEYFFGAEHIAQFGAQPEFLVKYIDSAERLHFQCHPTKDFSREHLKSSYGKFEAYYVLDVRPDMGPGVVYVGFQRPPERDVLKDMIERQDIDALSECFDPIPVQRGDVIIVPGGVPHALGAGVLLIEILEPSDWVARFEFSRGGYVLPEKDRFMGRDLDFALGMFDLRAKGAAFVESNYLCQPQVVKQIEHGRRERLIGLAQTDCFQVWKTTWSGRAQRTVSSYCIAIVVGGACRLAGPDGWTAELRRFDRVVIPYGMEWIRMESIGECELLECYPPSAKPELETFTV</sequence>
<accession>A0A8J3GD04</accession>
<dbReference type="AlphaFoldDB" id="A0A8J3GD04"/>
<dbReference type="Gene3D" id="2.60.120.10">
    <property type="entry name" value="Jelly Rolls"/>
    <property type="match status" value="1"/>
</dbReference>
<dbReference type="CDD" id="cd07010">
    <property type="entry name" value="cupin_PMI_type_I_N_bac"/>
    <property type="match status" value="1"/>
</dbReference>
<name>A0A8J3GD04_9BACT</name>
<dbReference type="RefSeq" id="WP_189512986.1">
    <property type="nucleotide sequence ID" value="NZ_BMXG01000006.1"/>
</dbReference>
<organism evidence="1 2">
    <name type="scientific">Cerasicoccus arenae</name>
    <dbReference type="NCBI Taxonomy" id="424488"/>
    <lineage>
        <taxon>Bacteria</taxon>
        <taxon>Pseudomonadati</taxon>
        <taxon>Verrucomicrobiota</taxon>
        <taxon>Opitutia</taxon>
        <taxon>Puniceicoccales</taxon>
        <taxon>Cerasicoccaceae</taxon>
        <taxon>Cerasicoccus</taxon>
    </lineage>
</organism>
<protein>
    <submittedName>
        <fullName evidence="1">Phosphomannose isomerase</fullName>
    </submittedName>
</protein>
<reference evidence="1" key="1">
    <citation type="journal article" date="2014" name="Int. J. Syst. Evol. Microbiol.">
        <title>Complete genome sequence of Corynebacterium casei LMG S-19264T (=DSM 44701T), isolated from a smear-ripened cheese.</title>
        <authorList>
            <consortium name="US DOE Joint Genome Institute (JGI-PGF)"/>
            <person name="Walter F."/>
            <person name="Albersmeier A."/>
            <person name="Kalinowski J."/>
            <person name="Ruckert C."/>
        </authorList>
    </citation>
    <scope>NUCLEOTIDE SEQUENCE</scope>
    <source>
        <strain evidence="1">KCTC 12870</strain>
    </source>
</reference>
<evidence type="ECO:0000313" key="1">
    <source>
        <dbReference type="EMBL" id="GHB97870.1"/>
    </source>
</evidence>
<evidence type="ECO:0000313" key="2">
    <source>
        <dbReference type="Proteomes" id="UP000642829"/>
    </source>
</evidence>
<dbReference type="Proteomes" id="UP000642829">
    <property type="component" value="Unassembled WGS sequence"/>
</dbReference>
<proteinExistence type="predicted"/>
<dbReference type="InterPro" id="IPR014710">
    <property type="entry name" value="RmlC-like_jellyroll"/>
</dbReference>
<dbReference type="GO" id="GO:0016853">
    <property type="term" value="F:isomerase activity"/>
    <property type="evidence" value="ECO:0007669"/>
    <property type="project" value="UniProtKB-KW"/>
</dbReference>
<comment type="caution">
    <text evidence="1">The sequence shown here is derived from an EMBL/GenBank/DDBJ whole genome shotgun (WGS) entry which is preliminary data.</text>
</comment>
<gene>
    <name evidence="1" type="ORF">GCM10007047_12230</name>
</gene>